<evidence type="ECO:0000313" key="3">
    <source>
        <dbReference type="EMBL" id="SJL06804.1"/>
    </source>
</evidence>
<evidence type="ECO:0000313" key="4">
    <source>
        <dbReference type="Proteomes" id="UP000219338"/>
    </source>
</evidence>
<reference evidence="4" key="1">
    <citation type="journal article" date="2017" name="Nat. Ecol. Evol.">
        <title>Genome expansion and lineage-specific genetic innovations in the forest pathogenic fungi Armillaria.</title>
        <authorList>
            <person name="Sipos G."/>
            <person name="Prasanna A.N."/>
            <person name="Walter M.C."/>
            <person name="O'Connor E."/>
            <person name="Balint B."/>
            <person name="Krizsan K."/>
            <person name="Kiss B."/>
            <person name="Hess J."/>
            <person name="Varga T."/>
            <person name="Slot J."/>
            <person name="Riley R."/>
            <person name="Boka B."/>
            <person name="Rigling D."/>
            <person name="Barry K."/>
            <person name="Lee J."/>
            <person name="Mihaltcheva S."/>
            <person name="LaButti K."/>
            <person name="Lipzen A."/>
            <person name="Waldron R."/>
            <person name="Moloney N.M."/>
            <person name="Sperisen C."/>
            <person name="Kredics L."/>
            <person name="Vagvoelgyi C."/>
            <person name="Patrignani A."/>
            <person name="Fitzpatrick D."/>
            <person name="Nagy I."/>
            <person name="Doyle S."/>
            <person name="Anderson J.B."/>
            <person name="Grigoriev I.V."/>
            <person name="Gueldener U."/>
            <person name="Muensterkoetter M."/>
            <person name="Nagy L.G."/>
        </authorList>
    </citation>
    <scope>NUCLEOTIDE SEQUENCE [LARGE SCALE GENOMIC DNA]</scope>
    <source>
        <strain evidence="4">C18/9</strain>
    </source>
</reference>
<dbReference type="Proteomes" id="UP000219338">
    <property type="component" value="Unassembled WGS sequence"/>
</dbReference>
<dbReference type="STRING" id="47428.A0A284RDI0"/>
<proteinExistence type="predicted"/>
<accession>A0A284RDI0</accession>
<dbReference type="OrthoDB" id="1877767at2759"/>
<gene>
    <name evidence="3" type="ORF">ARMOST_10146</name>
</gene>
<dbReference type="AlphaFoldDB" id="A0A284RDI0"/>
<evidence type="ECO:0000256" key="1">
    <source>
        <dbReference type="SAM" id="MobiDB-lite"/>
    </source>
</evidence>
<dbReference type="Pfam" id="PF10419">
    <property type="entry name" value="TFIIIC_sub6"/>
    <property type="match status" value="1"/>
</dbReference>
<feature type="domain" description="Transcription factor TFIIIC triple barrel" evidence="2">
    <location>
        <begin position="82"/>
        <end position="130"/>
    </location>
</feature>
<dbReference type="InterPro" id="IPR019481">
    <property type="entry name" value="TFIIIC_triple_barrel"/>
</dbReference>
<dbReference type="Gene3D" id="2.60.40.4370">
    <property type="match status" value="1"/>
</dbReference>
<feature type="compositionally biased region" description="Polar residues" evidence="1">
    <location>
        <begin position="35"/>
        <end position="45"/>
    </location>
</feature>
<dbReference type="EMBL" id="FUEG01000007">
    <property type="protein sequence ID" value="SJL06804.1"/>
    <property type="molecule type" value="Genomic_DNA"/>
</dbReference>
<sequence length="260" mass="29482">MQRVHRVHHGTSIRKSALFGTRLLSYRDVALPRPQATSKSPNSDQTTTTRKKKRYSTLELGNVEPVLIPSCDSYHLVVSAFSLAGTVLKGRHETLLGTELLFSATEHSPEDAVSYMESTRQRICFREVQLEEKGKAQAKADACQLVLDRITRKAAPLPRRRRTRKMDVVLDAIVHLNSYLYRLQLRQNRLCICNGDFAWILLDCNRRIQGPDHGLKRCVAIRMGVIASKKSGRRKWTLSGRKLGTKVCKLTQADIHPQVN</sequence>
<organism evidence="3 4">
    <name type="scientific">Armillaria ostoyae</name>
    <name type="common">Armillaria root rot fungus</name>
    <dbReference type="NCBI Taxonomy" id="47428"/>
    <lineage>
        <taxon>Eukaryota</taxon>
        <taxon>Fungi</taxon>
        <taxon>Dikarya</taxon>
        <taxon>Basidiomycota</taxon>
        <taxon>Agaricomycotina</taxon>
        <taxon>Agaricomycetes</taxon>
        <taxon>Agaricomycetidae</taxon>
        <taxon>Agaricales</taxon>
        <taxon>Marasmiineae</taxon>
        <taxon>Physalacriaceae</taxon>
        <taxon>Armillaria</taxon>
    </lineage>
</organism>
<keyword evidence="4" id="KW-1185">Reference proteome</keyword>
<protein>
    <recommendedName>
        <fullName evidence="2">Transcription factor TFIIIC triple barrel domain-containing protein</fullName>
    </recommendedName>
</protein>
<evidence type="ECO:0000259" key="2">
    <source>
        <dbReference type="Pfam" id="PF10419"/>
    </source>
</evidence>
<feature type="region of interest" description="Disordered" evidence="1">
    <location>
        <begin position="31"/>
        <end position="53"/>
    </location>
</feature>
<name>A0A284RDI0_ARMOS</name>